<gene>
    <name evidence="10" type="ORF">SAMN05720606_111107</name>
</gene>
<keyword evidence="11" id="KW-1185">Reference proteome</keyword>
<keyword evidence="4 7" id="KW-0238">DNA-binding</keyword>
<evidence type="ECO:0000256" key="5">
    <source>
        <dbReference type="ARBA" id="ARBA00023163"/>
    </source>
</evidence>
<dbReference type="InterPro" id="IPR001867">
    <property type="entry name" value="OmpR/PhoB-type_DNA-bd"/>
</dbReference>
<dbReference type="GO" id="GO:0000976">
    <property type="term" value="F:transcription cis-regulatory region binding"/>
    <property type="evidence" value="ECO:0007669"/>
    <property type="project" value="TreeGrafter"/>
</dbReference>
<dbReference type="Gene3D" id="3.40.50.2300">
    <property type="match status" value="1"/>
</dbReference>
<reference evidence="11" key="1">
    <citation type="submission" date="2016-10" db="EMBL/GenBank/DDBJ databases">
        <authorList>
            <person name="Varghese N."/>
            <person name="Submissions S."/>
        </authorList>
    </citation>
    <scope>NUCLEOTIDE SEQUENCE [LARGE SCALE GENOMIC DNA]</scope>
    <source>
        <strain evidence="11">BL9</strain>
    </source>
</reference>
<dbReference type="GO" id="GO:0006355">
    <property type="term" value="P:regulation of DNA-templated transcription"/>
    <property type="evidence" value="ECO:0007669"/>
    <property type="project" value="InterPro"/>
</dbReference>
<dbReference type="InterPro" id="IPR039420">
    <property type="entry name" value="WalR-like"/>
</dbReference>
<dbReference type="FunFam" id="3.40.50.2300:FF:000001">
    <property type="entry name" value="DNA-binding response regulator PhoB"/>
    <property type="match status" value="1"/>
</dbReference>
<dbReference type="InterPro" id="IPR011006">
    <property type="entry name" value="CheY-like_superfamily"/>
</dbReference>
<dbReference type="CDD" id="cd17574">
    <property type="entry name" value="REC_OmpR"/>
    <property type="match status" value="1"/>
</dbReference>
<proteinExistence type="predicted"/>
<dbReference type="AlphaFoldDB" id="A0A1G5JL89"/>
<evidence type="ECO:0000256" key="7">
    <source>
        <dbReference type="PROSITE-ProRule" id="PRU01091"/>
    </source>
</evidence>
<feature type="DNA-binding region" description="OmpR/PhoB-type" evidence="7">
    <location>
        <begin position="128"/>
        <end position="224"/>
    </location>
</feature>
<dbReference type="SMART" id="SM00862">
    <property type="entry name" value="Trans_reg_C"/>
    <property type="match status" value="1"/>
</dbReference>
<evidence type="ECO:0000256" key="4">
    <source>
        <dbReference type="ARBA" id="ARBA00023125"/>
    </source>
</evidence>
<evidence type="ECO:0000259" key="9">
    <source>
        <dbReference type="PROSITE" id="PS51755"/>
    </source>
</evidence>
<dbReference type="CDD" id="cd00383">
    <property type="entry name" value="trans_reg_C"/>
    <property type="match status" value="1"/>
</dbReference>
<name>A0A1G5JL89_9BACL</name>
<dbReference type="InterPro" id="IPR016032">
    <property type="entry name" value="Sig_transdc_resp-reg_C-effctor"/>
</dbReference>
<keyword evidence="5" id="KW-0804">Transcription</keyword>
<protein>
    <submittedName>
        <fullName evidence="10">Two component transcriptional regulator, winged helix family</fullName>
    </submittedName>
</protein>
<evidence type="ECO:0000313" key="10">
    <source>
        <dbReference type="EMBL" id="SCY88478.1"/>
    </source>
</evidence>
<dbReference type="InterPro" id="IPR001789">
    <property type="entry name" value="Sig_transdc_resp-reg_receiver"/>
</dbReference>
<dbReference type="SUPFAM" id="SSF52172">
    <property type="entry name" value="CheY-like"/>
    <property type="match status" value="1"/>
</dbReference>
<evidence type="ECO:0000256" key="3">
    <source>
        <dbReference type="ARBA" id="ARBA00023015"/>
    </source>
</evidence>
<evidence type="ECO:0000313" key="11">
    <source>
        <dbReference type="Proteomes" id="UP000198538"/>
    </source>
</evidence>
<dbReference type="Gene3D" id="1.10.10.10">
    <property type="entry name" value="Winged helix-like DNA-binding domain superfamily/Winged helix DNA-binding domain"/>
    <property type="match status" value="1"/>
</dbReference>
<dbReference type="Pfam" id="PF00486">
    <property type="entry name" value="Trans_reg_C"/>
    <property type="match status" value="1"/>
</dbReference>
<accession>A0A1G5JL89</accession>
<keyword evidence="1 6" id="KW-0597">Phosphoprotein</keyword>
<dbReference type="InterPro" id="IPR036388">
    <property type="entry name" value="WH-like_DNA-bd_sf"/>
</dbReference>
<dbReference type="PANTHER" id="PTHR48111:SF73">
    <property type="entry name" value="ALKALINE PHOSPHATASE SYNTHESIS TRANSCRIPTIONAL REGULATORY PROTEIN PHOP"/>
    <property type="match status" value="1"/>
</dbReference>
<dbReference type="EMBL" id="FMVM01000011">
    <property type="protein sequence ID" value="SCY88478.1"/>
    <property type="molecule type" value="Genomic_DNA"/>
</dbReference>
<dbReference type="Proteomes" id="UP000198538">
    <property type="component" value="Unassembled WGS sequence"/>
</dbReference>
<evidence type="ECO:0000259" key="8">
    <source>
        <dbReference type="PROSITE" id="PS50110"/>
    </source>
</evidence>
<dbReference type="GO" id="GO:0005829">
    <property type="term" value="C:cytosol"/>
    <property type="evidence" value="ECO:0007669"/>
    <property type="project" value="TreeGrafter"/>
</dbReference>
<feature type="modified residue" description="4-aspartylphosphate" evidence="6">
    <location>
        <position position="53"/>
    </location>
</feature>
<evidence type="ECO:0000256" key="6">
    <source>
        <dbReference type="PROSITE-ProRule" id="PRU00169"/>
    </source>
</evidence>
<feature type="domain" description="OmpR/PhoB-type" evidence="9">
    <location>
        <begin position="128"/>
        <end position="224"/>
    </location>
</feature>
<sequence length="226" mass="26062">MRRSVLLIEDEESIRELVTDYFTQSAWQVIEAANGEEALELFNSCPPDLVIVDLMIPKVSGWNVCRQIRYQSTVPIIILTAKSEEENKLLGFELGADDYVTKPFSPRVLVARAETLMKRVDNTVGQEDPIISFGNIKVYERKRLVESGGQPVELSYKEYDVLLHLLRHRNFPLTREHLLNQVWGVDYFGDPRVVDTHIKNLRKKLGADACYIRTVFRIGYKFEVES</sequence>
<dbReference type="SMART" id="SM00448">
    <property type="entry name" value="REC"/>
    <property type="match status" value="1"/>
</dbReference>
<dbReference type="RefSeq" id="WP_090921977.1">
    <property type="nucleotide sequence ID" value="NZ_FMVM01000011.1"/>
</dbReference>
<dbReference type="GO" id="GO:0032993">
    <property type="term" value="C:protein-DNA complex"/>
    <property type="evidence" value="ECO:0007669"/>
    <property type="project" value="TreeGrafter"/>
</dbReference>
<keyword evidence="2" id="KW-0902">Two-component regulatory system</keyword>
<evidence type="ECO:0000256" key="2">
    <source>
        <dbReference type="ARBA" id="ARBA00023012"/>
    </source>
</evidence>
<dbReference type="SUPFAM" id="SSF46894">
    <property type="entry name" value="C-terminal effector domain of the bipartite response regulators"/>
    <property type="match status" value="1"/>
</dbReference>
<dbReference type="GO" id="GO:0000156">
    <property type="term" value="F:phosphorelay response regulator activity"/>
    <property type="evidence" value="ECO:0007669"/>
    <property type="project" value="TreeGrafter"/>
</dbReference>
<evidence type="ECO:0000256" key="1">
    <source>
        <dbReference type="ARBA" id="ARBA00022553"/>
    </source>
</evidence>
<dbReference type="PROSITE" id="PS50110">
    <property type="entry name" value="RESPONSE_REGULATORY"/>
    <property type="match status" value="1"/>
</dbReference>
<dbReference type="Gene3D" id="6.10.250.690">
    <property type="match status" value="1"/>
</dbReference>
<organism evidence="10 11">
    <name type="scientific">Paenibacillus polysaccharolyticus</name>
    <dbReference type="NCBI Taxonomy" id="582692"/>
    <lineage>
        <taxon>Bacteria</taxon>
        <taxon>Bacillati</taxon>
        <taxon>Bacillota</taxon>
        <taxon>Bacilli</taxon>
        <taxon>Bacillales</taxon>
        <taxon>Paenibacillaceae</taxon>
        <taxon>Paenibacillus</taxon>
    </lineage>
</organism>
<dbReference type="PROSITE" id="PS51755">
    <property type="entry name" value="OMPR_PHOB"/>
    <property type="match status" value="1"/>
</dbReference>
<dbReference type="PANTHER" id="PTHR48111">
    <property type="entry name" value="REGULATOR OF RPOS"/>
    <property type="match status" value="1"/>
</dbReference>
<dbReference type="STRING" id="582692.SAMN05720606_111107"/>
<dbReference type="Pfam" id="PF00072">
    <property type="entry name" value="Response_reg"/>
    <property type="match status" value="1"/>
</dbReference>
<feature type="domain" description="Response regulatory" evidence="8">
    <location>
        <begin position="4"/>
        <end position="117"/>
    </location>
</feature>
<keyword evidence="3" id="KW-0805">Transcription regulation</keyword>